<keyword evidence="2" id="KW-1185">Reference proteome</keyword>
<protein>
    <submittedName>
        <fullName evidence="1">Uncharacterized protein</fullName>
    </submittedName>
</protein>
<reference evidence="1 2" key="1">
    <citation type="journal article" date="2018" name="Gigascience">
        <title>Genomes of trombidid mites reveal novel predicted allergens and laterally-transferred genes associated with secondary metabolism.</title>
        <authorList>
            <person name="Dong X."/>
            <person name="Chaisiri K."/>
            <person name="Xia D."/>
            <person name="Armstrong S.D."/>
            <person name="Fang Y."/>
            <person name="Donnelly M.J."/>
            <person name="Kadowaki T."/>
            <person name="McGarry J.W."/>
            <person name="Darby A.C."/>
            <person name="Makepeace B.L."/>
        </authorList>
    </citation>
    <scope>NUCLEOTIDE SEQUENCE [LARGE SCALE GENOMIC DNA]</scope>
    <source>
        <strain evidence="1">UoL-UT</strain>
    </source>
</reference>
<dbReference type="Proteomes" id="UP000288716">
    <property type="component" value="Unassembled WGS sequence"/>
</dbReference>
<sequence length="135" mass="15615">MITIVHSDQEVTAKLVDFGYFKRVQSNILRFLARQFIDFNIQAIRVSLHDIQSIDNKITMAAILEKYSTPEIWLHCLVTKANIKIYNQYNCIHTVVLRHITPDVAVIINDVVVAMMLQLAFSRLKSFKLGICFNF</sequence>
<comment type="caution">
    <text evidence="1">The sequence shown here is derived from an EMBL/GenBank/DDBJ whole genome shotgun (WGS) entry which is preliminary data.</text>
</comment>
<evidence type="ECO:0000313" key="1">
    <source>
        <dbReference type="EMBL" id="RWS18824.1"/>
    </source>
</evidence>
<gene>
    <name evidence="1" type="ORF">B4U80_14545</name>
</gene>
<dbReference type="EMBL" id="NCKV01033648">
    <property type="protein sequence ID" value="RWS18824.1"/>
    <property type="molecule type" value="Genomic_DNA"/>
</dbReference>
<accession>A0A443RUA6</accession>
<evidence type="ECO:0000313" key="2">
    <source>
        <dbReference type="Proteomes" id="UP000288716"/>
    </source>
</evidence>
<organism evidence="1 2">
    <name type="scientific">Leptotrombidium deliense</name>
    <dbReference type="NCBI Taxonomy" id="299467"/>
    <lineage>
        <taxon>Eukaryota</taxon>
        <taxon>Metazoa</taxon>
        <taxon>Ecdysozoa</taxon>
        <taxon>Arthropoda</taxon>
        <taxon>Chelicerata</taxon>
        <taxon>Arachnida</taxon>
        <taxon>Acari</taxon>
        <taxon>Acariformes</taxon>
        <taxon>Trombidiformes</taxon>
        <taxon>Prostigmata</taxon>
        <taxon>Anystina</taxon>
        <taxon>Parasitengona</taxon>
        <taxon>Trombiculoidea</taxon>
        <taxon>Trombiculidae</taxon>
        <taxon>Leptotrombidium</taxon>
    </lineage>
</organism>
<dbReference type="Gene3D" id="2.40.50.90">
    <property type="match status" value="1"/>
</dbReference>
<dbReference type="SUPFAM" id="SSF63748">
    <property type="entry name" value="Tudor/PWWP/MBT"/>
    <property type="match status" value="1"/>
</dbReference>
<dbReference type="Gene3D" id="2.30.30.140">
    <property type="match status" value="1"/>
</dbReference>
<dbReference type="InterPro" id="IPR035437">
    <property type="entry name" value="SNase_OB-fold_sf"/>
</dbReference>
<name>A0A443RUA6_9ACAR</name>
<dbReference type="AlphaFoldDB" id="A0A443RUA6"/>
<dbReference type="OrthoDB" id="341421at2759"/>
<proteinExistence type="predicted"/>
<dbReference type="VEuPathDB" id="VectorBase:LDEU013216"/>